<dbReference type="Gene3D" id="3.40.50.720">
    <property type="entry name" value="NAD(P)-binding Rossmann-like Domain"/>
    <property type="match status" value="1"/>
</dbReference>
<proteinExistence type="inferred from homology"/>
<dbReference type="InterPro" id="IPR002347">
    <property type="entry name" value="SDR_fam"/>
</dbReference>
<keyword evidence="4" id="KW-1185">Reference proteome</keyword>
<dbReference type="SUPFAM" id="SSF51735">
    <property type="entry name" value="NAD(P)-binding Rossmann-fold domains"/>
    <property type="match status" value="1"/>
</dbReference>
<organism evidence="3 4">
    <name type="scientific">Paraburkholderia pallida</name>
    <dbReference type="NCBI Taxonomy" id="2547399"/>
    <lineage>
        <taxon>Bacteria</taxon>
        <taxon>Pseudomonadati</taxon>
        <taxon>Pseudomonadota</taxon>
        <taxon>Betaproteobacteria</taxon>
        <taxon>Burkholderiales</taxon>
        <taxon>Burkholderiaceae</taxon>
        <taxon>Paraburkholderia</taxon>
    </lineage>
</organism>
<dbReference type="OrthoDB" id="9114230at2"/>
<sequence>MQPASLNGKRVLVSGGPPALCTRIAQGLIDEGAQVTSDMRARHDAAPTQSAEDLFGSATQQLGAIDIFVYLLTPVDEPRRIADLTLEQYDSIVRERVKTPFFLLQQAAKHVSEQGRIVLVLPANDSAGAASAGADAAVRTFARVLTREVGARGITVNVVSSGRTESSDVISLVLFLISEEGRWINGQTLVASETAVA</sequence>
<dbReference type="AlphaFoldDB" id="A0A4P7D4G7"/>
<dbReference type="Pfam" id="PF13561">
    <property type="entry name" value="adh_short_C2"/>
    <property type="match status" value="1"/>
</dbReference>
<accession>A0A4P7D4G7</accession>
<dbReference type="Proteomes" id="UP000295727">
    <property type="component" value="Chromosome 4"/>
</dbReference>
<dbReference type="EMBL" id="CP038151">
    <property type="protein sequence ID" value="QBR03646.1"/>
    <property type="molecule type" value="Genomic_DNA"/>
</dbReference>
<evidence type="ECO:0000256" key="1">
    <source>
        <dbReference type="ARBA" id="ARBA00006484"/>
    </source>
</evidence>
<dbReference type="PANTHER" id="PTHR48107:SF7">
    <property type="entry name" value="RE15974P"/>
    <property type="match status" value="1"/>
</dbReference>
<dbReference type="KEGG" id="ppai:E1956_41805"/>
<dbReference type="GO" id="GO:0016614">
    <property type="term" value="F:oxidoreductase activity, acting on CH-OH group of donors"/>
    <property type="evidence" value="ECO:0007669"/>
    <property type="project" value="UniProtKB-ARBA"/>
</dbReference>
<dbReference type="PANTHER" id="PTHR48107">
    <property type="entry name" value="NADPH-DEPENDENT ALDEHYDE REDUCTASE-LIKE PROTEIN, CHLOROPLASTIC-RELATED"/>
    <property type="match status" value="1"/>
</dbReference>
<gene>
    <name evidence="3" type="ORF">E1956_41805</name>
</gene>
<name>A0A4P7D4G7_9BURK</name>
<evidence type="ECO:0000256" key="2">
    <source>
        <dbReference type="ARBA" id="ARBA00023002"/>
    </source>
</evidence>
<reference evidence="3 4" key="1">
    <citation type="submission" date="2019-03" db="EMBL/GenBank/DDBJ databases">
        <title>Paraburkholderia sp. 7MH5, isolated from subtropical forest soil.</title>
        <authorList>
            <person name="Gao Z.-H."/>
            <person name="Qiu L.-H."/>
        </authorList>
    </citation>
    <scope>NUCLEOTIDE SEQUENCE [LARGE SCALE GENOMIC DNA]</scope>
    <source>
        <strain evidence="3 4">7MH5</strain>
    </source>
</reference>
<keyword evidence="2" id="KW-0560">Oxidoreductase</keyword>
<dbReference type="RefSeq" id="WP_134759258.1">
    <property type="nucleotide sequence ID" value="NZ_CP038151.1"/>
</dbReference>
<protein>
    <submittedName>
        <fullName evidence="3">SDR family oxidoreductase</fullName>
    </submittedName>
</protein>
<comment type="similarity">
    <text evidence="1">Belongs to the short-chain dehydrogenases/reductases (SDR) family.</text>
</comment>
<dbReference type="InterPro" id="IPR036291">
    <property type="entry name" value="NAD(P)-bd_dom_sf"/>
</dbReference>
<evidence type="ECO:0000313" key="3">
    <source>
        <dbReference type="EMBL" id="QBR03646.1"/>
    </source>
</evidence>
<evidence type="ECO:0000313" key="4">
    <source>
        <dbReference type="Proteomes" id="UP000295727"/>
    </source>
</evidence>